<keyword evidence="3 4" id="KW-0539">Nucleus</keyword>
<proteinExistence type="predicted"/>
<dbReference type="EMBL" id="MDYQ01000050">
    <property type="protein sequence ID" value="PRP85118.1"/>
    <property type="molecule type" value="Genomic_DNA"/>
</dbReference>
<dbReference type="SMART" id="SM00389">
    <property type="entry name" value="HOX"/>
    <property type="match status" value="1"/>
</dbReference>
<reference evidence="6 7" key="1">
    <citation type="journal article" date="2018" name="Genome Biol. Evol.">
        <title>Multiple Roots of Fruiting Body Formation in Amoebozoa.</title>
        <authorList>
            <person name="Hillmann F."/>
            <person name="Forbes G."/>
            <person name="Novohradska S."/>
            <person name="Ferling I."/>
            <person name="Riege K."/>
            <person name="Groth M."/>
            <person name="Westermann M."/>
            <person name="Marz M."/>
            <person name="Spaller T."/>
            <person name="Winckler T."/>
            <person name="Schaap P."/>
            <person name="Glockner G."/>
        </authorList>
    </citation>
    <scope>NUCLEOTIDE SEQUENCE [LARGE SCALE GENOMIC DNA]</scope>
    <source>
        <strain evidence="6 7">Jena</strain>
    </source>
</reference>
<dbReference type="STRING" id="1890364.A0A2P6NMI7"/>
<evidence type="ECO:0000256" key="4">
    <source>
        <dbReference type="RuleBase" id="RU000682"/>
    </source>
</evidence>
<organism evidence="6 7">
    <name type="scientific">Planoprotostelium fungivorum</name>
    <dbReference type="NCBI Taxonomy" id="1890364"/>
    <lineage>
        <taxon>Eukaryota</taxon>
        <taxon>Amoebozoa</taxon>
        <taxon>Evosea</taxon>
        <taxon>Variosea</taxon>
        <taxon>Cavosteliida</taxon>
        <taxon>Cavosteliaceae</taxon>
        <taxon>Planoprotostelium</taxon>
    </lineage>
</organism>
<dbReference type="InterPro" id="IPR051000">
    <property type="entry name" value="Homeobox_DNA-bind_prot"/>
</dbReference>
<evidence type="ECO:0000313" key="7">
    <source>
        <dbReference type="Proteomes" id="UP000241769"/>
    </source>
</evidence>
<dbReference type="Gene3D" id="1.10.10.60">
    <property type="entry name" value="Homeodomain-like"/>
    <property type="match status" value="1"/>
</dbReference>
<dbReference type="GO" id="GO:0000978">
    <property type="term" value="F:RNA polymerase II cis-regulatory region sequence-specific DNA binding"/>
    <property type="evidence" value="ECO:0007669"/>
    <property type="project" value="TreeGrafter"/>
</dbReference>
<evidence type="ECO:0000313" key="6">
    <source>
        <dbReference type="EMBL" id="PRP85118.1"/>
    </source>
</evidence>
<dbReference type="CDD" id="cd00086">
    <property type="entry name" value="homeodomain"/>
    <property type="match status" value="1"/>
</dbReference>
<dbReference type="GO" id="GO:0006357">
    <property type="term" value="P:regulation of transcription by RNA polymerase II"/>
    <property type="evidence" value="ECO:0007669"/>
    <property type="project" value="TreeGrafter"/>
</dbReference>
<keyword evidence="2 3" id="KW-0371">Homeobox</keyword>
<dbReference type="PROSITE" id="PS50071">
    <property type="entry name" value="HOMEOBOX_2"/>
    <property type="match status" value="1"/>
</dbReference>
<evidence type="ECO:0000256" key="3">
    <source>
        <dbReference type="PROSITE-ProRule" id="PRU00108"/>
    </source>
</evidence>
<dbReference type="OrthoDB" id="20971at2759"/>
<dbReference type="GO" id="GO:0030154">
    <property type="term" value="P:cell differentiation"/>
    <property type="evidence" value="ECO:0007669"/>
    <property type="project" value="TreeGrafter"/>
</dbReference>
<protein>
    <submittedName>
        <fullName evidence="6">Homeobox protein ANF-1</fullName>
    </submittedName>
</protein>
<feature type="DNA-binding region" description="Homeobox" evidence="3">
    <location>
        <begin position="221"/>
        <end position="280"/>
    </location>
</feature>
<dbReference type="AlphaFoldDB" id="A0A2P6NMI7"/>
<comment type="subcellular location">
    <subcellularLocation>
        <location evidence="3 4">Nucleus</location>
    </subcellularLocation>
</comment>
<name>A0A2P6NMI7_9EUKA</name>
<sequence>MRHVKSRKHVSTDGKIRQYRRSLSQLMSFHIRQTLLSVVIALYSLPTLFAPSTKRRKMLLVVSKLLDEAEPTPTRPVVSNTTEEHPLLTSHTYTHELLDDVPRVGKWNSPHLRKIYHVPIIEALAASMKNHSNQYGRYASDALVLKLCSSYTENDSQTTTDAHTQQTTMPKMKVPFLVSREERNNLCTPDCTIHLGCKKFFFYSVDGDGWKMKDLKKQPCYQSPRRTFSLHQQLELLDLFQKNQYPSREEKEALAKRFNVDERKIQIWFQNKRARSGRVQTEIGNALVSPFDERGQARPSISRHHRLDWNKSINKQAVPLPANNEASR</sequence>
<gene>
    <name evidence="6" type="ORF">PROFUN_07189</name>
</gene>
<dbReference type="Proteomes" id="UP000241769">
    <property type="component" value="Unassembled WGS sequence"/>
</dbReference>
<dbReference type="SUPFAM" id="SSF46689">
    <property type="entry name" value="Homeodomain-like"/>
    <property type="match status" value="1"/>
</dbReference>
<dbReference type="Pfam" id="PF00046">
    <property type="entry name" value="Homeodomain"/>
    <property type="match status" value="1"/>
</dbReference>
<dbReference type="InParanoid" id="A0A2P6NMI7"/>
<dbReference type="PANTHER" id="PTHR24324">
    <property type="entry name" value="HOMEOBOX PROTEIN HHEX"/>
    <property type="match status" value="1"/>
</dbReference>
<dbReference type="PANTHER" id="PTHR24324:SF9">
    <property type="entry name" value="HOMEOBOX DOMAIN-CONTAINING PROTEIN"/>
    <property type="match status" value="1"/>
</dbReference>
<evidence type="ECO:0000256" key="1">
    <source>
        <dbReference type="ARBA" id="ARBA00023125"/>
    </source>
</evidence>
<keyword evidence="7" id="KW-1185">Reference proteome</keyword>
<accession>A0A2P6NMI7</accession>
<dbReference type="InterPro" id="IPR001356">
    <property type="entry name" value="HD"/>
</dbReference>
<dbReference type="GO" id="GO:0005634">
    <property type="term" value="C:nucleus"/>
    <property type="evidence" value="ECO:0007669"/>
    <property type="project" value="UniProtKB-SubCell"/>
</dbReference>
<evidence type="ECO:0000259" key="5">
    <source>
        <dbReference type="PROSITE" id="PS50071"/>
    </source>
</evidence>
<evidence type="ECO:0000256" key="2">
    <source>
        <dbReference type="ARBA" id="ARBA00023155"/>
    </source>
</evidence>
<dbReference type="InterPro" id="IPR009057">
    <property type="entry name" value="Homeodomain-like_sf"/>
</dbReference>
<keyword evidence="1 3" id="KW-0238">DNA-binding</keyword>
<feature type="domain" description="Homeobox" evidence="5">
    <location>
        <begin position="219"/>
        <end position="279"/>
    </location>
</feature>
<comment type="caution">
    <text evidence="6">The sequence shown here is derived from an EMBL/GenBank/DDBJ whole genome shotgun (WGS) entry which is preliminary data.</text>
</comment>